<dbReference type="PANTHER" id="PTHR11070:SF48">
    <property type="entry name" value="ATP-DEPENDENT HELICASE_NUCLEASE SUBUNIT A"/>
    <property type="match status" value="1"/>
</dbReference>
<evidence type="ECO:0000259" key="12">
    <source>
        <dbReference type="PROSITE" id="PS51217"/>
    </source>
</evidence>
<dbReference type="PROSITE" id="PS51198">
    <property type="entry name" value="UVRD_HELICASE_ATP_BIND"/>
    <property type="match status" value="1"/>
</dbReference>
<dbReference type="Pfam" id="PF13361">
    <property type="entry name" value="UvrD_C"/>
    <property type="match status" value="1"/>
</dbReference>
<dbReference type="Proteomes" id="UP000028537">
    <property type="component" value="Unassembled WGS sequence"/>
</dbReference>
<comment type="caution">
    <text evidence="13">The sequence shown here is derived from an EMBL/GenBank/DDBJ whole genome shotgun (WGS) entry which is preliminary data.</text>
</comment>
<protein>
    <recommendedName>
        <fullName evidence="8">DNA 3'-5' helicase</fullName>
        <ecNumber evidence="8">5.6.2.4</ecNumber>
    </recommendedName>
</protein>
<dbReference type="RefSeq" id="WP_038102536.1">
    <property type="nucleotide sequence ID" value="NZ_JFDP01000043.1"/>
</dbReference>
<comment type="catalytic activity">
    <reaction evidence="7">
        <text>Couples ATP hydrolysis with the unwinding of duplex DNA by translocating in the 3'-5' direction.</text>
        <dbReference type="EC" id="5.6.2.4"/>
    </reaction>
</comment>
<dbReference type="GO" id="GO:0005829">
    <property type="term" value="C:cytosol"/>
    <property type="evidence" value="ECO:0007669"/>
    <property type="project" value="TreeGrafter"/>
</dbReference>
<dbReference type="InterPro" id="IPR027417">
    <property type="entry name" value="P-loop_NTPase"/>
</dbReference>
<dbReference type="PROSITE" id="PS51217">
    <property type="entry name" value="UVRD_HELICASE_CTER"/>
    <property type="match status" value="1"/>
</dbReference>
<dbReference type="GO" id="GO:0003677">
    <property type="term" value="F:DNA binding"/>
    <property type="evidence" value="ECO:0007669"/>
    <property type="project" value="InterPro"/>
</dbReference>
<dbReference type="GO" id="GO:0005524">
    <property type="term" value="F:ATP binding"/>
    <property type="evidence" value="ECO:0007669"/>
    <property type="project" value="UniProtKB-UniRule"/>
</dbReference>
<dbReference type="OrthoDB" id="9810135at2"/>
<dbReference type="InterPro" id="IPR013986">
    <property type="entry name" value="DExx_box_DNA_helicase_dom_sf"/>
</dbReference>
<dbReference type="InterPro" id="IPR014016">
    <property type="entry name" value="UvrD-like_ATP-bd"/>
</dbReference>
<dbReference type="Gene3D" id="3.40.50.300">
    <property type="entry name" value="P-loop containing nucleotide triphosphate hydrolases"/>
    <property type="match status" value="2"/>
</dbReference>
<dbReference type="PANTHER" id="PTHR11070">
    <property type="entry name" value="UVRD / RECB / PCRA DNA HELICASE FAMILY MEMBER"/>
    <property type="match status" value="1"/>
</dbReference>
<evidence type="ECO:0000256" key="9">
    <source>
        <dbReference type="ARBA" id="ARBA00048988"/>
    </source>
</evidence>
<dbReference type="Gene3D" id="1.10.10.160">
    <property type="match status" value="1"/>
</dbReference>
<dbReference type="AlphaFoldDB" id="A0A084EZM9"/>
<evidence type="ECO:0000256" key="3">
    <source>
        <dbReference type="ARBA" id="ARBA00022801"/>
    </source>
</evidence>
<evidence type="ECO:0000256" key="4">
    <source>
        <dbReference type="ARBA" id="ARBA00022806"/>
    </source>
</evidence>
<dbReference type="Pfam" id="PF00580">
    <property type="entry name" value="UvrD-helicase"/>
    <property type="match status" value="1"/>
</dbReference>
<evidence type="ECO:0000313" key="14">
    <source>
        <dbReference type="Proteomes" id="UP000028537"/>
    </source>
</evidence>
<comment type="catalytic activity">
    <reaction evidence="9">
        <text>ATP + H2O = ADP + phosphate + H(+)</text>
        <dbReference type="Rhea" id="RHEA:13065"/>
        <dbReference type="ChEBI" id="CHEBI:15377"/>
        <dbReference type="ChEBI" id="CHEBI:15378"/>
        <dbReference type="ChEBI" id="CHEBI:30616"/>
        <dbReference type="ChEBI" id="CHEBI:43474"/>
        <dbReference type="ChEBI" id="CHEBI:456216"/>
        <dbReference type="EC" id="5.6.2.4"/>
    </reaction>
</comment>
<keyword evidence="14" id="KW-1185">Reference proteome</keyword>
<comment type="similarity">
    <text evidence="1">Belongs to the helicase family. UvrD subfamily.</text>
</comment>
<dbReference type="Gene3D" id="1.10.486.10">
    <property type="entry name" value="PCRA, domain 4"/>
    <property type="match status" value="1"/>
</dbReference>
<evidence type="ECO:0000256" key="6">
    <source>
        <dbReference type="ARBA" id="ARBA00023235"/>
    </source>
</evidence>
<sequence length="751" mass="87300">MSTKIDYSKLNPEQKEAVTTPADAQVLVVAGAGTGKTSVLTQRIAYLIAELNFDPKKILGFTFTNKAADEMKERVKKTIPVSLPHLGTFHSICIKILRKEIHLLDYKQQFQIVDEDDQEVLVKEIIDELAYDKKEYKAKDLISLFSKLKSMQDYSGSLLDDQSNWIRFNIKSRNYARNLTKAFRLYNERLHRFNYLDFEDILNFTHKILSTNSEVLAHWQDQFDYILVDEFQDTNPIQYELVKLLANKHKRLFVVGDPDQMIYSFRGAKQSIINQFSSVYENALVIVLKTNYRSTQQILDAANQLINVNTRLIKKELVSFSGSGNKPKYHRADDSMKEASWVANEIKNLLNPNNNFNAKPQEIAVLYRSNYLSREIEQAIIREGINYNILGGYKFYQREEIKDIMAYLKVVNNFDELSLLRIVNKPRRGISNDCFSKLKKYSQEQEIEMVQVFEQIEQLTDFFGAAQIKAVKTFYDQILTIRIKNANQSFLDLIDLITETFKYKDFLETNYPDKYQDKIENIDSLKSAIDYFLNKNNDATLTDFINEVALYTAQDDTKIKEDAITLMTVHTSKGLEFDYVFIIGMNDDVFPSRRAIEEDYKALAEERRIAYVALTRARKQLYLSSSSGYSFVNKVNKTESRFIKEMGLNNLDIVKSNLITNKPASMSYSEYIKQEEERSWFDTQKRNEAIAANYYDDLENNYVVGEQIVHDVFGIGTVIDVIDERIKIYFTKLNQSKELAYNHKSIKRKSA</sequence>
<keyword evidence="3 10" id="KW-0378">Hydrolase</keyword>
<reference evidence="13 14" key="1">
    <citation type="submission" date="2014-02" db="EMBL/GenBank/DDBJ databases">
        <title>Genome sequence of Ureaplasma diversum strain 246.</title>
        <authorList>
            <person name="Sirand-Pugnet P."/>
            <person name="Breton M."/>
            <person name="Dordet-Frisoni E."/>
            <person name="Baranowski E."/>
            <person name="Barre A."/>
            <person name="Couture C."/>
            <person name="Dupuy V."/>
            <person name="Gaurivaud P."/>
            <person name="Jacob D."/>
            <person name="Lemaitre C."/>
            <person name="Manso-Silvan L."/>
            <person name="Nikolski M."/>
            <person name="Nouvel L.-X."/>
            <person name="Poumarat F."/>
            <person name="Tardy F."/>
            <person name="Thebault P."/>
            <person name="Theil S."/>
            <person name="Citti C."/>
            <person name="Thiaucourt F."/>
            <person name="Blanchard A."/>
        </authorList>
    </citation>
    <scope>NUCLEOTIDE SEQUENCE [LARGE SCALE GENOMIC DNA]</scope>
    <source>
        <strain evidence="13 14">NCTC 246</strain>
    </source>
</reference>
<dbReference type="EC" id="5.6.2.4" evidence="8"/>
<keyword evidence="4 10" id="KW-0347">Helicase</keyword>
<feature type="domain" description="UvrD-like helicase ATP-binding" evidence="11">
    <location>
        <begin position="9"/>
        <end position="295"/>
    </location>
</feature>
<evidence type="ECO:0000256" key="5">
    <source>
        <dbReference type="ARBA" id="ARBA00022840"/>
    </source>
</evidence>
<dbReference type="eggNOG" id="COG0210">
    <property type="taxonomic scope" value="Bacteria"/>
</dbReference>
<evidence type="ECO:0000256" key="1">
    <source>
        <dbReference type="ARBA" id="ARBA00009922"/>
    </source>
</evidence>
<dbReference type="GO" id="GO:0043138">
    <property type="term" value="F:3'-5' DNA helicase activity"/>
    <property type="evidence" value="ECO:0007669"/>
    <property type="project" value="UniProtKB-EC"/>
</dbReference>
<proteinExistence type="inferred from homology"/>
<dbReference type="GO" id="GO:0033202">
    <property type="term" value="C:DNA helicase complex"/>
    <property type="evidence" value="ECO:0007669"/>
    <property type="project" value="TreeGrafter"/>
</dbReference>
<feature type="binding site" evidence="10">
    <location>
        <begin position="30"/>
        <end position="37"/>
    </location>
    <ligand>
        <name>ATP</name>
        <dbReference type="ChEBI" id="CHEBI:30616"/>
    </ligand>
</feature>
<evidence type="ECO:0000259" key="11">
    <source>
        <dbReference type="PROSITE" id="PS51198"/>
    </source>
</evidence>
<keyword evidence="2 10" id="KW-0547">Nucleotide-binding</keyword>
<dbReference type="InterPro" id="IPR014017">
    <property type="entry name" value="DNA_helicase_UvrD-like_C"/>
</dbReference>
<evidence type="ECO:0000313" key="13">
    <source>
        <dbReference type="EMBL" id="KEZ23421.1"/>
    </source>
</evidence>
<feature type="domain" description="UvrD-like helicase C-terminal" evidence="12">
    <location>
        <begin position="296"/>
        <end position="574"/>
    </location>
</feature>
<gene>
    <name evidence="13" type="primary">pcrA</name>
    <name evidence="13" type="ORF">UDIV_3230</name>
</gene>
<keyword evidence="6" id="KW-0413">Isomerase</keyword>
<dbReference type="GO" id="GO:0016887">
    <property type="term" value="F:ATP hydrolysis activity"/>
    <property type="evidence" value="ECO:0007669"/>
    <property type="project" value="RHEA"/>
</dbReference>
<dbReference type="EMBL" id="JFDP01000043">
    <property type="protein sequence ID" value="KEZ23421.1"/>
    <property type="molecule type" value="Genomic_DNA"/>
</dbReference>
<accession>A0A084EZM9</accession>
<dbReference type="GO" id="GO:0000725">
    <property type="term" value="P:recombinational repair"/>
    <property type="evidence" value="ECO:0007669"/>
    <property type="project" value="TreeGrafter"/>
</dbReference>
<dbReference type="CDD" id="cd17932">
    <property type="entry name" value="DEXQc_UvrD"/>
    <property type="match status" value="1"/>
</dbReference>
<evidence type="ECO:0000256" key="8">
    <source>
        <dbReference type="ARBA" id="ARBA00034808"/>
    </source>
</evidence>
<keyword evidence="5 10" id="KW-0067">ATP-binding</keyword>
<evidence type="ECO:0000256" key="2">
    <source>
        <dbReference type="ARBA" id="ARBA00022741"/>
    </source>
</evidence>
<evidence type="ECO:0000256" key="10">
    <source>
        <dbReference type="PROSITE-ProRule" id="PRU00560"/>
    </source>
</evidence>
<dbReference type="SUPFAM" id="SSF52540">
    <property type="entry name" value="P-loop containing nucleoside triphosphate hydrolases"/>
    <property type="match status" value="1"/>
</dbReference>
<organism evidence="13 14">
    <name type="scientific">Ureaplasma diversum NCTC 246</name>
    <dbReference type="NCBI Taxonomy" id="1188241"/>
    <lineage>
        <taxon>Bacteria</taxon>
        <taxon>Bacillati</taxon>
        <taxon>Mycoplasmatota</taxon>
        <taxon>Mycoplasmoidales</taxon>
        <taxon>Mycoplasmoidaceae</taxon>
        <taxon>Ureaplasma</taxon>
    </lineage>
</organism>
<evidence type="ECO:0000256" key="7">
    <source>
        <dbReference type="ARBA" id="ARBA00034617"/>
    </source>
</evidence>
<dbReference type="InterPro" id="IPR000212">
    <property type="entry name" value="DNA_helicase_UvrD/REP"/>
</dbReference>
<name>A0A084EZM9_9BACT</name>